<keyword evidence="1" id="KW-0949">S-adenosyl-L-methionine</keyword>
<evidence type="ECO:0000256" key="4">
    <source>
        <dbReference type="ARBA" id="ARBA00023014"/>
    </source>
</evidence>
<dbReference type="GO" id="GO:0051536">
    <property type="term" value="F:iron-sulfur cluster binding"/>
    <property type="evidence" value="ECO:0007669"/>
    <property type="project" value="UniProtKB-KW"/>
</dbReference>
<evidence type="ECO:0000256" key="3">
    <source>
        <dbReference type="ARBA" id="ARBA00023004"/>
    </source>
</evidence>
<evidence type="ECO:0008006" key="7">
    <source>
        <dbReference type="Google" id="ProtNLM"/>
    </source>
</evidence>
<evidence type="ECO:0000256" key="1">
    <source>
        <dbReference type="ARBA" id="ARBA00022691"/>
    </source>
</evidence>
<dbReference type="RefSeq" id="WP_184540362.1">
    <property type="nucleotide sequence ID" value="NZ_JACHMP010000001.1"/>
</dbReference>
<dbReference type="SUPFAM" id="SSF102114">
    <property type="entry name" value="Radical SAM enzymes"/>
    <property type="match status" value="1"/>
</dbReference>
<sequence length="336" mass="35107">MLRIAELDALRRQPGRSALLVVTDRCPVGCSHCSVASRPDGPRITDLALFEEVVEGLCADETLRVVGVSGGEPFTERRALSHAARRIHGSGKAFVPYTSGYWGAGGDPPAWIRSVLQLSACVVLGTDAHHTSPPGTVAAAARAVAAEGTWLVAQVLDDPAQIGAAEDLLTGALGGGWRDLAEIHAVPPLPYGRGSAVFPAAARVPGARLGRCAIARTPTVRYDGRISACCNENVIMGAGPPGLHRVARDRDGVREALAAFAADPFFTVLGSLGTAALTALPRHRDLAAREFSGICGICWHLLRRVAGERDPLLRALALLPPPGSGAARPGESAETW</sequence>
<keyword evidence="6" id="KW-1185">Reference proteome</keyword>
<dbReference type="Gene3D" id="3.20.20.70">
    <property type="entry name" value="Aldolase class I"/>
    <property type="match status" value="1"/>
</dbReference>
<dbReference type="SFLD" id="SFLDS00029">
    <property type="entry name" value="Radical_SAM"/>
    <property type="match status" value="1"/>
</dbReference>
<organism evidence="5 6">
    <name type="scientific">Streptosporangium becharense</name>
    <dbReference type="NCBI Taxonomy" id="1816182"/>
    <lineage>
        <taxon>Bacteria</taxon>
        <taxon>Bacillati</taxon>
        <taxon>Actinomycetota</taxon>
        <taxon>Actinomycetes</taxon>
        <taxon>Streptosporangiales</taxon>
        <taxon>Streptosporangiaceae</taxon>
        <taxon>Streptosporangium</taxon>
    </lineage>
</organism>
<name>A0A7W9INC2_9ACTN</name>
<dbReference type="EMBL" id="JACHMP010000001">
    <property type="protein sequence ID" value="MBB5823298.1"/>
    <property type="molecule type" value="Genomic_DNA"/>
</dbReference>
<keyword evidence="3" id="KW-0408">Iron</keyword>
<evidence type="ECO:0000256" key="2">
    <source>
        <dbReference type="ARBA" id="ARBA00022723"/>
    </source>
</evidence>
<evidence type="ECO:0000313" key="5">
    <source>
        <dbReference type="EMBL" id="MBB5823298.1"/>
    </source>
</evidence>
<dbReference type="Proteomes" id="UP000540685">
    <property type="component" value="Unassembled WGS sequence"/>
</dbReference>
<reference evidence="5 6" key="1">
    <citation type="submission" date="2020-08" db="EMBL/GenBank/DDBJ databases">
        <title>Sequencing the genomes of 1000 actinobacteria strains.</title>
        <authorList>
            <person name="Klenk H.-P."/>
        </authorList>
    </citation>
    <scope>NUCLEOTIDE SEQUENCE [LARGE SCALE GENOMIC DNA]</scope>
    <source>
        <strain evidence="5 6">DSM 46887</strain>
    </source>
</reference>
<dbReference type="InterPro" id="IPR007197">
    <property type="entry name" value="rSAM"/>
</dbReference>
<gene>
    <name evidence="5" type="ORF">F4562_006360</name>
</gene>
<dbReference type="GO" id="GO:0003824">
    <property type="term" value="F:catalytic activity"/>
    <property type="evidence" value="ECO:0007669"/>
    <property type="project" value="InterPro"/>
</dbReference>
<protein>
    <recommendedName>
        <fullName evidence="7">Radical SAM protein</fullName>
    </recommendedName>
</protein>
<comment type="caution">
    <text evidence="5">The sequence shown here is derived from an EMBL/GenBank/DDBJ whole genome shotgun (WGS) entry which is preliminary data.</text>
</comment>
<evidence type="ECO:0000313" key="6">
    <source>
        <dbReference type="Proteomes" id="UP000540685"/>
    </source>
</evidence>
<dbReference type="InterPro" id="IPR058240">
    <property type="entry name" value="rSAM_sf"/>
</dbReference>
<proteinExistence type="predicted"/>
<dbReference type="CDD" id="cd01335">
    <property type="entry name" value="Radical_SAM"/>
    <property type="match status" value="1"/>
</dbReference>
<dbReference type="GO" id="GO:0046872">
    <property type="term" value="F:metal ion binding"/>
    <property type="evidence" value="ECO:0007669"/>
    <property type="project" value="UniProtKB-KW"/>
</dbReference>
<accession>A0A7W9INC2</accession>
<dbReference type="AlphaFoldDB" id="A0A7W9INC2"/>
<dbReference type="InterPro" id="IPR013785">
    <property type="entry name" value="Aldolase_TIM"/>
</dbReference>
<keyword evidence="4" id="KW-0411">Iron-sulfur</keyword>
<keyword evidence="2" id="KW-0479">Metal-binding</keyword>